<feature type="transmembrane region" description="Helical" evidence="6">
    <location>
        <begin position="295"/>
        <end position="313"/>
    </location>
</feature>
<evidence type="ECO:0000256" key="1">
    <source>
        <dbReference type="ARBA" id="ARBA00004141"/>
    </source>
</evidence>
<feature type="transmembrane region" description="Helical" evidence="6">
    <location>
        <begin position="503"/>
        <end position="521"/>
    </location>
</feature>
<comment type="caution">
    <text evidence="8">The sequence shown here is derived from an EMBL/GenBank/DDBJ whole genome shotgun (WGS) entry which is preliminary data.</text>
</comment>
<evidence type="ECO:0000313" key="8">
    <source>
        <dbReference type="EMBL" id="KAK4155417.1"/>
    </source>
</evidence>
<evidence type="ECO:0000313" key="9">
    <source>
        <dbReference type="Proteomes" id="UP001302745"/>
    </source>
</evidence>
<dbReference type="InterPro" id="IPR011701">
    <property type="entry name" value="MFS"/>
</dbReference>
<keyword evidence="3 6" id="KW-1133">Transmembrane helix</keyword>
<evidence type="ECO:0000256" key="6">
    <source>
        <dbReference type="SAM" id="Phobius"/>
    </source>
</evidence>
<dbReference type="AlphaFoldDB" id="A0AAN6VPH9"/>
<gene>
    <name evidence="8" type="ORF">C8A00DRAFT_31751</name>
</gene>
<dbReference type="PANTHER" id="PTHR42718:SF23">
    <property type="entry name" value="MAJOR FACILITATOR SUPERFAMILY (MFS) PROFILE DOMAIN-CONTAINING PROTEIN"/>
    <property type="match status" value="1"/>
</dbReference>
<evidence type="ECO:0000256" key="3">
    <source>
        <dbReference type="ARBA" id="ARBA00022989"/>
    </source>
</evidence>
<sequence length="556" mass="59092">MADDIKHTTTTPSTSSLEKEGGATISTTVTPTDRPECSAPDDTTTTPAFGARPACFKTTLQEVAFVFQATNATATSSFFQGASAIITASIGHDLGMSQGQITWITASTALTAGAFQLGLGQLADLLGRKLVFLAGMASFSAFALLVAFAQDPLWMDVVCGLLGVCAAMVVPPAIGIMGAAYERPCKRKNLAFSAFSAGNPLGFVFGSIVSGLATMAFSWRASYVLIAILWVVFTVLAFFTIPKVEAYPAGQPLGERVREFVRTFDFVGTALTILGTGLLTAAITLGPTDGWKSAHIIAMLVVGVLLLASFVYWETVYPHPLMPPHIWKDRNFTFIILSCLPGYMSFIAAQFWLSFFMQELQKLAPINVAVHLLPQAIAGLIYNVIAGSVLHRINNTLLLVLGSCTYIASNVLLALMKPDSPYWAFIFPSLILAVVGADFHFNVANMYVMQSLPSHQQALAGGIFNTLFRLGAAMALGATTAVFTSAAGTPEAIANPMLPYSKAFQVSVGLSAASFLFLPFVRLGTQGHAPGVDVATTPDQKDKAPITVGEKGRLEK</sequence>
<dbReference type="EMBL" id="MU856888">
    <property type="protein sequence ID" value="KAK4155417.1"/>
    <property type="molecule type" value="Genomic_DNA"/>
</dbReference>
<dbReference type="PROSITE" id="PS00216">
    <property type="entry name" value="SUGAR_TRANSPORT_1"/>
    <property type="match status" value="1"/>
</dbReference>
<evidence type="ECO:0000256" key="4">
    <source>
        <dbReference type="ARBA" id="ARBA00023136"/>
    </source>
</evidence>
<keyword evidence="4 6" id="KW-0472">Membrane</keyword>
<name>A0AAN6VPH9_9PEZI</name>
<dbReference type="InterPro" id="IPR020846">
    <property type="entry name" value="MFS_dom"/>
</dbReference>
<evidence type="ECO:0000256" key="5">
    <source>
        <dbReference type="SAM" id="MobiDB-lite"/>
    </source>
</evidence>
<dbReference type="PROSITE" id="PS50850">
    <property type="entry name" value="MFS"/>
    <property type="match status" value="1"/>
</dbReference>
<reference evidence="8" key="2">
    <citation type="submission" date="2023-05" db="EMBL/GenBank/DDBJ databases">
        <authorList>
            <consortium name="Lawrence Berkeley National Laboratory"/>
            <person name="Steindorff A."/>
            <person name="Hensen N."/>
            <person name="Bonometti L."/>
            <person name="Westerberg I."/>
            <person name="Brannstrom I.O."/>
            <person name="Guillou S."/>
            <person name="Cros-Aarteil S."/>
            <person name="Calhoun S."/>
            <person name="Haridas S."/>
            <person name="Kuo A."/>
            <person name="Mondo S."/>
            <person name="Pangilinan J."/>
            <person name="Riley R."/>
            <person name="Labutti K."/>
            <person name="Andreopoulos B."/>
            <person name="Lipzen A."/>
            <person name="Chen C."/>
            <person name="Yanf M."/>
            <person name="Daum C."/>
            <person name="Ng V."/>
            <person name="Clum A."/>
            <person name="Ohm R."/>
            <person name="Martin F."/>
            <person name="Silar P."/>
            <person name="Natvig D."/>
            <person name="Lalanne C."/>
            <person name="Gautier V."/>
            <person name="Ament-Velasquez S.L."/>
            <person name="Kruys A."/>
            <person name="Hutchinson M.I."/>
            <person name="Powell A.J."/>
            <person name="Barry K."/>
            <person name="Miller A.N."/>
            <person name="Grigoriev I.V."/>
            <person name="Debuchy R."/>
            <person name="Gladieux P."/>
            <person name="Thoren M.H."/>
            <person name="Johannesson H."/>
        </authorList>
    </citation>
    <scope>NUCLEOTIDE SEQUENCE</scope>
    <source>
        <strain evidence="8">CBS 538.74</strain>
    </source>
</reference>
<feature type="region of interest" description="Disordered" evidence="5">
    <location>
        <begin position="531"/>
        <end position="556"/>
    </location>
</feature>
<organism evidence="8 9">
    <name type="scientific">Chaetomidium leptoderma</name>
    <dbReference type="NCBI Taxonomy" id="669021"/>
    <lineage>
        <taxon>Eukaryota</taxon>
        <taxon>Fungi</taxon>
        <taxon>Dikarya</taxon>
        <taxon>Ascomycota</taxon>
        <taxon>Pezizomycotina</taxon>
        <taxon>Sordariomycetes</taxon>
        <taxon>Sordariomycetidae</taxon>
        <taxon>Sordariales</taxon>
        <taxon>Chaetomiaceae</taxon>
        <taxon>Chaetomidium</taxon>
    </lineage>
</organism>
<evidence type="ECO:0000256" key="2">
    <source>
        <dbReference type="ARBA" id="ARBA00022692"/>
    </source>
</evidence>
<proteinExistence type="predicted"/>
<feature type="transmembrane region" description="Helical" evidence="6">
    <location>
        <begin position="462"/>
        <end position="483"/>
    </location>
</feature>
<feature type="transmembrane region" description="Helical" evidence="6">
    <location>
        <begin position="223"/>
        <end position="242"/>
    </location>
</feature>
<dbReference type="GO" id="GO:0016020">
    <property type="term" value="C:membrane"/>
    <property type="evidence" value="ECO:0007669"/>
    <property type="project" value="UniProtKB-SubCell"/>
</dbReference>
<comment type="subcellular location">
    <subcellularLocation>
        <location evidence="1">Membrane</location>
        <topology evidence="1">Multi-pass membrane protein</topology>
    </subcellularLocation>
</comment>
<accession>A0AAN6VPH9</accession>
<dbReference type="PANTHER" id="PTHR42718">
    <property type="entry name" value="MAJOR FACILITATOR SUPERFAMILY MULTIDRUG TRANSPORTER MFSC"/>
    <property type="match status" value="1"/>
</dbReference>
<dbReference type="InterPro" id="IPR005829">
    <property type="entry name" value="Sugar_transporter_CS"/>
</dbReference>
<dbReference type="Gene3D" id="1.20.1250.20">
    <property type="entry name" value="MFS general substrate transporter like domains"/>
    <property type="match status" value="2"/>
</dbReference>
<feature type="domain" description="Major facilitator superfamily (MFS) profile" evidence="7">
    <location>
        <begin position="57"/>
        <end position="526"/>
    </location>
</feature>
<feature type="transmembrane region" description="Helical" evidence="6">
    <location>
        <begin position="263"/>
        <end position="283"/>
    </location>
</feature>
<dbReference type="InterPro" id="IPR036259">
    <property type="entry name" value="MFS_trans_sf"/>
</dbReference>
<dbReference type="Pfam" id="PF07690">
    <property type="entry name" value="MFS_1"/>
    <property type="match status" value="1"/>
</dbReference>
<keyword evidence="2 6" id="KW-0812">Transmembrane</keyword>
<feature type="transmembrane region" description="Helical" evidence="6">
    <location>
        <begin position="190"/>
        <end position="217"/>
    </location>
</feature>
<feature type="transmembrane region" description="Helical" evidence="6">
    <location>
        <begin position="422"/>
        <end position="441"/>
    </location>
</feature>
<protein>
    <submittedName>
        <fullName evidence="8">Major facilitator superfamily-domain-containing protein</fullName>
    </submittedName>
</protein>
<keyword evidence="9" id="KW-1185">Reference proteome</keyword>
<feature type="transmembrane region" description="Helical" evidence="6">
    <location>
        <begin position="130"/>
        <end position="148"/>
    </location>
</feature>
<feature type="region of interest" description="Disordered" evidence="5">
    <location>
        <begin position="1"/>
        <end position="45"/>
    </location>
</feature>
<dbReference type="SUPFAM" id="SSF103473">
    <property type="entry name" value="MFS general substrate transporter"/>
    <property type="match status" value="2"/>
</dbReference>
<feature type="transmembrane region" description="Helical" evidence="6">
    <location>
        <begin position="397"/>
        <end position="416"/>
    </location>
</feature>
<feature type="transmembrane region" description="Helical" evidence="6">
    <location>
        <begin position="334"/>
        <end position="357"/>
    </location>
</feature>
<evidence type="ECO:0000259" key="7">
    <source>
        <dbReference type="PROSITE" id="PS50850"/>
    </source>
</evidence>
<reference evidence="8" key="1">
    <citation type="journal article" date="2023" name="Mol. Phylogenet. Evol.">
        <title>Genome-scale phylogeny and comparative genomics of the fungal order Sordariales.</title>
        <authorList>
            <person name="Hensen N."/>
            <person name="Bonometti L."/>
            <person name="Westerberg I."/>
            <person name="Brannstrom I.O."/>
            <person name="Guillou S."/>
            <person name="Cros-Aarteil S."/>
            <person name="Calhoun S."/>
            <person name="Haridas S."/>
            <person name="Kuo A."/>
            <person name="Mondo S."/>
            <person name="Pangilinan J."/>
            <person name="Riley R."/>
            <person name="LaButti K."/>
            <person name="Andreopoulos B."/>
            <person name="Lipzen A."/>
            <person name="Chen C."/>
            <person name="Yan M."/>
            <person name="Daum C."/>
            <person name="Ng V."/>
            <person name="Clum A."/>
            <person name="Steindorff A."/>
            <person name="Ohm R.A."/>
            <person name="Martin F."/>
            <person name="Silar P."/>
            <person name="Natvig D.O."/>
            <person name="Lalanne C."/>
            <person name="Gautier V."/>
            <person name="Ament-Velasquez S.L."/>
            <person name="Kruys A."/>
            <person name="Hutchinson M.I."/>
            <person name="Powell A.J."/>
            <person name="Barry K."/>
            <person name="Miller A.N."/>
            <person name="Grigoriev I.V."/>
            <person name="Debuchy R."/>
            <person name="Gladieux P."/>
            <person name="Hiltunen Thoren M."/>
            <person name="Johannesson H."/>
        </authorList>
    </citation>
    <scope>NUCLEOTIDE SEQUENCE</scope>
    <source>
        <strain evidence="8">CBS 538.74</strain>
    </source>
</reference>
<dbReference type="Proteomes" id="UP001302745">
    <property type="component" value="Unassembled WGS sequence"/>
</dbReference>
<feature type="compositionally biased region" description="Basic and acidic residues" evidence="5">
    <location>
        <begin position="539"/>
        <end position="556"/>
    </location>
</feature>
<feature type="transmembrane region" description="Helical" evidence="6">
    <location>
        <begin position="154"/>
        <end position="178"/>
    </location>
</feature>
<dbReference type="GO" id="GO:0022857">
    <property type="term" value="F:transmembrane transporter activity"/>
    <property type="evidence" value="ECO:0007669"/>
    <property type="project" value="InterPro"/>
</dbReference>
<feature type="transmembrane region" description="Helical" evidence="6">
    <location>
        <begin position="363"/>
        <end position="385"/>
    </location>
</feature>